<accession>A0AAV9WXS3</accession>
<dbReference type="PROSITE" id="PS50005">
    <property type="entry name" value="TPR"/>
    <property type="match status" value="1"/>
</dbReference>
<dbReference type="Pfam" id="PF13181">
    <property type="entry name" value="TPR_8"/>
    <property type="match status" value="1"/>
</dbReference>
<name>A0AAV9WXS3_9PEZI</name>
<dbReference type="InterPro" id="IPR011990">
    <property type="entry name" value="TPR-like_helical_dom_sf"/>
</dbReference>
<feature type="repeat" description="TPR" evidence="7">
    <location>
        <begin position="37"/>
        <end position="70"/>
    </location>
</feature>
<comment type="similarity">
    <text evidence="2">Belongs to the NCF2/NOXA1 family.</text>
</comment>
<evidence type="ECO:0000256" key="1">
    <source>
        <dbReference type="ARBA" id="ARBA00004496"/>
    </source>
</evidence>
<dbReference type="Pfam" id="PF00564">
    <property type="entry name" value="PB1"/>
    <property type="match status" value="1"/>
</dbReference>
<dbReference type="InterPro" id="IPR051864">
    <property type="entry name" value="NCF2_NOXA1"/>
</dbReference>
<dbReference type="PANTHER" id="PTHR15175">
    <property type="entry name" value="NEUTROPHIL CYTOSOLIC FACTOR 2, NEUTROPHIL NADPH OXIDASE FACTOR 2"/>
    <property type="match status" value="1"/>
</dbReference>
<feature type="compositionally biased region" description="Basic and acidic residues" evidence="8">
    <location>
        <begin position="420"/>
        <end position="432"/>
    </location>
</feature>
<comment type="caution">
    <text evidence="10">The sequence shown here is derived from an EMBL/GenBank/DDBJ whole genome shotgun (WGS) entry which is preliminary data.</text>
</comment>
<organism evidence="10 11">
    <name type="scientific">Orbilia ellipsospora</name>
    <dbReference type="NCBI Taxonomy" id="2528407"/>
    <lineage>
        <taxon>Eukaryota</taxon>
        <taxon>Fungi</taxon>
        <taxon>Dikarya</taxon>
        <taxon>Ascomycota</taxon>
        <taxon>Pezizomycotina</taxon>
        <taxon>Orbiliomycetes</taxon>
        <taxon>Orbiliales</taxon>
        <taxon>Orbiliaceae</taxon>
        <taxon>Orbilia</taxon>
    </lineage>
</organism>
<dbReference type="InterPro" id="IPR000270">
    <property type="entry name" value="PB1_dom"/>
</dbReference>
<keyword evidence="3" id="KW-0728">SH3 domain</keyword>
<feature type="compositionally biased region" description="Low complexity" evidence="8">
    <location>
        <begin position="292"/>
        <end position="341"/>
    </location>
</feature>
<evidence type="ECO:0000256" key="3">
    <source>
        <dbReference type="ARBA" id="ARBA00022443"/>
    </source>
</evidence>
<dbReference type="Gene3D" id="1.25.40.10">
    <property type="entry name" value="Tetratricopeptide repeat domain"/>
    <property type="match status" value="1"/>
</dbReference>
<feature type="compositionally biased region" description="Polar residues" evidence="8">
    <location>
        <begin position="350"/>
        <end position="371"/>
    </location>
</feature>
<feature type="compositionally biased region" description="Basic residues" evidence="8">
    <location>
        <begin position="280"/>
        <end position="291"/>
    </location>
</feature>
<keyword evidence="6 7" id="KW-0802">TPR repeat</keyword>
<dbReference type="GO" id="GO:0005737">
    <property type="term" value="C:cytoplasm"/>
    <property type="evidence" value="ECO:0007669"/>
    <property type="project" value="UniProtKB-SubCell"/>
</dbReference>
<dbReference type="InterPro" id="IPR019734">
    <property type="entry name" value="TPR_rpt"/>
</dbReference>
<evidence type="ECO:0000256" key="8">
    <source>
        <dbReference type="SAM" id="MobiDB-lite"/>
    </source>
</evidence>
<dbReference type="EMBL" id="JAVHJO010000014">
    <property type="protein sequence ID" value="KAK6528828.1"/>
    <property type="molecule type" value="Genomic_DNA"/>
</dbReference>
<dbReference type="Proteomes" id="UP001365542">
    <property type="component" value="Unassembled WGS sequence"/>
</dbReference>
<keyword evidence="11" id="KW-1185">Reference proteome</keyword>
<protein>
    <recommendedName>
        <fullName evidence="9">PB1 domain-containing protein</fullName>
    </recommendedName>
</protein>
<evidence type="ECO:0000256" key="2">
    <source>
        <dbReference type="ARBA" id="ARBA00008051"/>
    </source>
</evidence>
<dbReference type="SMART" id="SM00666">
    <property type="entry name" value="PB1"/>
    <property type="match status" value="1"/>
</dbReference>
<feature type="domain" description="PB1" evidence="9">
    <location>
        <begin position="578"/>
        <end position="652"/>
    </location>
</feature>
<dbReference type="AlphaFoldDB" id="A0AAV9WXS3"/>
<feature type="compositionally biased region" description="Basic and acidic residues" evidence="8">
    <location>
        <begin position="372"/>
        <end position="401"/>
    </location>
</feature>
<sequence>MAYKKDIPEVWARALENYDKGNFKDALRSFMHCGPDAKTLFNMGLIHATLGEHDAAVQAYRAALTKDAYLAIAHFQQGVSNYLVSNFDEALNDFTHALRFLRENLFINYEPFGLNFCLYRCEILFNRGLCYNNLLKEDKAIRNLTYASREKMKNEHHSVIDEALKTKGEGFTVFSIPVGTIFRCADVKERNIKPMTATGLPPRKGSLQTTSINPPMTGPSMRKGSLQTTMINLPAPDGLERKRQMLAATHTKTKSVDVKPSQPPVEVPQRSLTTMGKAKLLPKRSLSKLRGKSSSSSSSSSSSGSSVYSSASSVPSSSSSSLSSSSSDESKSLRSALSSSKPRPPPINSVIAQPSQTLTAKKSFGSLTAKTPSDRGMKTPSDRGLKTPGERNLKTPGEKPPMKSPFAGIGLPGRTISTKKAAEESSRIRAERSPLPTAFPPISSPSPNLTRRREEEVAKPFARVPPTPKQTQDKRLPTIPSPQIIGGQFRTHAPHEHRRHKSSPTTSVQFFSGLDEIISAANEDDGDYSDDDIPDYYGSEWSGRSRSSWATSVEECPEDQAEIARKLKRRTVIVHLTKIKLKMHHEDDLVAIMIPPDIDYKEFMRRVRDKLKMDRNGKVKFKDDDGLQILLADQEDLDQAIDTCERMAKKADTDFGKMEIWVS</sequence>
<evidence type="ECO:0000313" key="11">
    <source>
        <dbReference type="Proteomes" id="UP001365542"/>
    </source>
</evidence>
<dbReference type="SUPFAM" id="SSF54277">
    <property type="entry name" value="CAD &amp; PB1 domains"/>
    <property type="match status" value="1"/>
</dbReference>
<feature type="region of interest" description="Disordered" evidence="8">
    <location>
        <begin position="194"/>
        <end position="225"/>
    </location>
</feature>
<feature type="region of interest" description="Disordered" evidence="8">
    <location>
        <begin position="522"/>
        <end position="543"/>
    </location>
</feature>
<evidence type="ECO:0000259" key="9">
    <source>
        <dbReference type="PROSITE" id="PS51745"/>
    </source>
</evidence>
<evidence type="ECO:0000256" key="4">
    <source>
        <dbReference type="ARBA" id="ARBA00022490"/>
    </source>
</evidence>
<feature type="compositionally biased region" description="Acidic residues" evidence="8">
    <location>
        <begin position="522"/>
        <end position="534"/>
    </location>
</feature>
<evidence type="ECO:0000256" key="5">
    <source>
        <dbReference type="ARBA" id="ARBA00022737"/>
    </source>
</evidence>
<gene>
    <name evidence="10" type="ORF">TWF694_004062</name>
</gene>
<reference evidence="10 11" key="1">
    <citation type="submission" date="2019-10" db="EMBL/GenBank/DDBJ databases">
        <authorList>
            <person name="Palmer J.M."/>
        </authorList>
    </citation>
    <scope>NUCLEOTIDE SEQUENCE [LARGE SCALE GENOMIC DNA]</scope>
    <source>
        <strain evidence="10 11">TWF694</strain>
    </source>
</reference>
<evidence type="ECO:0000256" key="6">
    <source>
        <dbReference type="ARBA" id="ARBA00022803"/>
    </source>
</evidence>
<keyword evidence="5" id="KW-0677">Repeat</keyword>
<evidence type="ECO:0000256" key="7">
    <source>
        <dbReference type="PROSITE-ProRule" id="PRU00339"/>
    </source>
</evidence>
<dbReference type="InterPro" id="IPR053793">
    <property type="entry name" value="PB1-like"/>
</dbReference>
<evidence type="ECO:0000313" key="10">
    <source>
        <dbReference type="EMBL" id="KAK6528828.1"/>
    </source>
</evidence>
<dbReference type="PANTHER" id="PTHR15175:SF0">
    <property type="entry name" value="SH3 DOMAIN-CONTAINING PROTEIN C23A1.17"/>
    <property type="match status" value="1"/>
</dbReference>
<feature type="region of interest" description="Disordered" evidence="8">
    <location>
        <begin position="250"/>
        <end position="481"/>
    </location>
</feature>
<dbReference type="PROSITE" id="PS51745">
    <property type="entry name" value="PB1"/>
    <property type="match status" value="1"/>
</dbReference>
<comment type="subcellular location">
    <subcellularLocation>
        <location evidence="1">Cytoplasm</location>
    </subcellularLocation>
</comment>
<dbReference type="Gene3D" id="3.10.20.90">
    <property type="entry name" value="Phosphatidylinositol 3-kinase Catalytic Subunit, Chain A, domain 1"/>
    <property type="match status" value="1"/>
</dbReference>
<keyword evidence="4" id="KW-0963">Cytoplasm</keyword>
<dbReference type="SMART" id="SM00028">
    <property type="entry name" value="TPR"/>
    <property type="match status" value="3"/>
</dbReference>
<dbReference type="FunFam" id="1.25.40.10:FF:000017">
    <property type="entry name" value="NADPH oxidase regulator NoxR"/>
    <property type="match status" value="1"/>
</dbReference>
<proteinExistence type="inferred from homology"/>
<dbReference type="SUPFAM" id="SSF48452">
    <property type="entry name" value="TPR-like"/>
    <property type="match status" value="1"/>
</dbReference>